<evidence type="ECO:0000259" key="1">
    <source>
        <dbReference type="Pfam" id="PF01656"/>
    </source>
</evidence>
<dbReference type="PANTHER" id="PTHR13696">
    <property type="entry name" value="P-LOOP CONTAINING NUCLEOSIDE TRIPHOSPHATE HYDROLASE"/>
    <property type="match status" value="1"/>
</dbReference>
<dbReference type="EMBL" id="JEMX01000024">
    <property type="protein sequence ID" value="EXI81368.1"/>
    <property type="molecule type" value="Genomic_DNA"/>
</dbReference>
<reference evidence="2 3" key="1">
    <citation type="submission" date="2014-02" db="EMBL/GenBank/DDBJ databases">
        <title>Expanding our view of genomic diversity in Candidatus Accumulibacter clades.</title>
        <authorList>
            <person name="Skennerton C.T."/>
            <person name="Barr J.J."/>
            <person name="Slater F.R."/>
            <person name="Bond P.L."/>
            <person name="Tyson G.W."/>
        </authorList>
    </citation>
    <scope>NUCLEOTIDE SEQUENCE [LARGE SCALE GENOMIC DNA]</scope>
    <source>
        <strain evidence="3">BA-92</strain>
    </source>
</reference>
<organism evidence="2 3">
    <name type="scientific">Candidatus Accumulibacter appositus</name>
    <dbReference type="NCBI Taxonomy" id="1454003"/>
    <lineage>
        <taxon>Bacteria</taxon>
        <taxon>Pseudomonadati</taxon>
        <taxon>Pseudomonadota</taxon>
        <taxon>Betaproteobacteria</taxon>
        <taxon>Candidatus Accumulibacter</taxon>
    </lineage>
</organism>
<name>A0A011NFB3_9PROT</name>
<dbReference type="InterPro" id="IPR050678">
    <property type="entry name" value="DNA_Partitioning_ATPase"/>
</dbReference>
<comment type="caution">
    <text evidence="2">The sequence shown here is derived from an EMBL/GenBank/DDBJ whole genome shotgun (WGS) entry which is preliminary data.</text>
</comment>
<evidence type="ECO:0000313" key="2">
    <source>
        <dbReference type="EMBL" id="EXI81368.1"/>
    </source>
</evidence>
<gene>
    <name evidence="2" type="ORF">AW10_01210</name>
</gene>
<dbReference type="InterPro" id="IPR002586">
    <property type="entry name" value="CobQ/CobB/MinD/ParA_Nub-bd_dom"/>
</dbReference>
<dbReference type="PATRIC" id="fig|1454003.3.peg.1244"/>
<dbReference type="STRING" id="1454003.AW10_01210"/>
<dbReference type="PANTHER" id="PTHR13696:SF52">
    <property type="entry name" value="PARA FAMILY PROTEIN CT_582"/>
    <property type="match status" value="1"/>
</dbReference>
<protein>
    <submittedName>
        <fullName evidence="2">Septum formation inhibitor-activating ATPase</fullName>
    </submittedName>
</protein>
<proteinExistence type="predicted"/>
<dbReference type="AlphaFoldDB" id="A0A011NFB3"/>
<feature type="domain" description="CobQ/CobB/MinD/ParA nucleotide binding" evidence="1">
    <location>
        <begin position="130"/>
        <end position="207"/>
    </location>
</feature>
<dbReference type="Gene3D" id="3.40.50.300">
    <property type="entry name" value="P-loop containing nucleotide triphosphate hydrolases"/>
    <property type="match status" value="1"/>
</dbReference>
<dbReference type="NCBIfam" id="NF047398">
    <property type="entry name" value="AAA_KGGVGR"/>
    <property type="match status" value="1"/>
</dbReference>
<dbReference type="InterPro" id="IPR027417">
    <property type="entry name" value="P-loop_NTPase"/>
</dbReference>
<dbReference type="Proteomes" id="UP000021816">
    <property type="component" value="Unassembled WGS sequence"/>
</dbReference>
<accession>A0A011NFB3</accession>
<evidence type="ECO:0000313" key="3">
    <source>
        <dbReference type="Proteomes" id="UP000021816"/>
    </source>
</evidence>
<dbReference type="Pfam" id="PF01656">
    <property type="entry name" value="CbiA"/>
    <property type="match status" value="1"/>
</dbReference>
<sequence length="454" mass="50361">MTSIRFDEVIPATIDILNKHVARCSFETTMVRDSFGALTVVLPDDALTGAGVWNNLALQLHQALGVYSPGEGQVLLRQKDLIDASDIFESPDRVHLADLPNTWLVDRLQTNQDWLREPFVQRPPIRTAVAFSIKGGVGRTTAFALWAWSLARAGKSVLLVDLDLEAPGVAGLLLSKDRMPDYGLVDWLIEALNGQADEALLRDCLVDCALASNTPGRIQVLPAFGTKTREYVNKLGRVYMPTFAPETGKFIGLAERLLLLLEQLSNLSNRPDLVMLDSRAGLHDIGSAAVTRLGAETFMFARDDYQSWQAYAHLFEQLSHSRSVAVGMNDDDLRWRLKMVGAQVDTTESAKLRFTEASYSVWSDKLYDEGTTPNEEIELKALSKPIPQVFDLKDDSAPHFPLFVQFDSRVKGFDLVNLENRPDWNVIETAFGGFFAGAAARTFQNGVDSSEPQK</sequence>
<dbReference type="SUPFAM" id="SSF52540">
    <property type="entry name" value="P-loop containing nucleoside triphosphate hydrolases"/>
    <property type="match status" value="1"/>
</dbReference>